<keyword evidence="9" id="KW-0732">Signal</keyword>
<feature type="chain" id="PRO_5043898835" description="superoxide dismutase" evidence="9">
    <location>
        <begin position="23"/>
        <end position="349"/>
    </location>
</feature>
<evidence type="ECO:0000259" key="10">
    <source>
        <dbReference type="Pfam" id="PF00081"/>
    </source>
</evidence>
<dbReference type="GO" id="GO:0004784">
    <property type="term" value="F:superoxide dismutase activity"/>
    <property type="evidence" value="ECO:0007669"/>
    <property type="project" value="UniProtKB-EC"/>
</dbReference>
<dbReference type="PANTHER" id="PTHR43595:SF2">
    <property type="entry name" value="SMALL RIBOSOMAL SUBUNIT PROTEIN MS42"/>
    <property type="match status" value="1"/>
</dbReference>
<keyword evidence="6" id="KW-0464">Manganese</keyword>
<organism evidence="12 13">
    <name type="scientific">Caerostris darwini</name>
    <dbReference type="NCBI Taxonomy" id="1538125"/>
    <lineage>
        <taxon>Eukaryota</taxon>
        <taxon>Metazoa</taxon>
        <taxon>Ecdysozoa</taxon>
        <taxon>Arthropoda</taxon>
        <taxon>Chelicerata</taxon>
        <taxon>Arachnida</taxon>
        <taxon>Araneae</taxon>
        <taxon>Araneomorphae</taxon>
        <taxon>Entelegynae</taxon>
        <taxon>Araneoidea</taxon>
        <taxon>Araneidae</taxon>
        <taxon>Caerostris</taxon>
    </lineage>
</organism>
<comment type="function">
    <text evidence="1">Destroys superoxide anion radicals which are normally produced within the cells and which are toxic to biological systems.</text>
</comment>
<gene>
    <name evidence="12" type="primary">sodA2</name>
    <name evidence="12" type="ORF">CDAR_1681</name>
</gene>
<evidence type="ECO:0000313" key="13">
    <source>
        <dbReference type="Proteomes" id="UP001054837"/>
    </source>
</evidence>
<keyword evidence="13" id="KW-1185">Reference proteome</keyword>
<feature type="compositionally biased region" description="Low complexity" evidence="8">
    <location>
        <begin position="256"/>
        <end position="268"/>
    </location>
</feature>
<evidence type="ECO:0000256" key="1">
    <source>
        <dbReference type="ARBA" id="ARBA00002170"/>
    </source>
</evidence>
<feature type="domain" description="Manganese/iron superoxide dismutase N-terminal" evidence="10">
    <location>
        <begin position="38"/>
        <end position="132"/>
    </location>
</feature>
<dbReference type="Pfam" id="PF02777">
    <property type="entry name" value="Sod_Fe_C"/>
    <property type="match status" value="1"/>
</dbReference>
<dbReference type="AlphaFoldDB" id="A0AAV4R7P3"/>
<sequence>MKHYIYLTAVTFLQLIINFVKCSKIAPAFYGLERPALEYELPPLLYTFDELEPYIDEGTAKMHYFEYHGTYIQEVNSILKRWRRNNVKGKHASRMSIIDILRNLSHIPLTYRNDLKNFGSGLLNHNLYWATISPNPHGEPRVPVGHIADKITAKFGSFLEFKATFTDMATSHFGSGFVWLCRNISSSQSLEDLVIMATDNENSPLSNNLLPILGTLDFASKSENNCFNMSSMIDSIPPHKSTHSNTTSAFVKTAPVSHKPSPSLSFSSTLHVSSDPGLSSSPPTSYLPATSGYTGYKIKNDHKRRSSISNTTPSRKCKSTNSKSKLLQKFKEYYDTNRFDALASFVCSR</sequence>
<comment type="catalytic activity">
    <reaction evidence="7">
        <text>2 superoxide + 2 H(+) = H2O2 + O2</text>
        <dbReference type="Rhea" id="RHEA:20696"/>
        <dbReference type="ChEBI" id="CHEBI:15378"/>
        <dbReference type="ChEBI" id="CHEBI:15379"/>
        <dbReference type="ChEBI" id="CHEBI:16240"/>
        <dbReference type="ChEBI" id="CHEBI:18421"/>
        <dbReference type="EC" id="1.15.1.1"/>
    </reaction>
</comment>
<evidence type="ECO:0000313" key="12">
    <source>
        <dbReference type="EMBL" id="GIY17392.1"/>
    </source>
</evidence>
<comment type="caution">
    <text evidence="12">The sequence shown here is derived from an EMBL/GenBank/DDBJ whole genome shotgun (WGS) entry which is preliminary data.</text>
</comment>
<dbReference type="PANTHER" id="PTHR43595">
    <property type="entry name" value="37S RIBOSOMAL PROTEIN S26, MITOCHONDRIAL"/>
    <property type="match status" value="1"/>
</dbReference>
<dbReference type="GO" id="GO:0005737">
    <property type="term" value="C:cytoplasm"/>
    <property type="evidence" value="ECO:0007669"/>
    <property type="project" value="TreeGrafter"/>
</dbReference>
<dbReference type="InterPro" id="IPR019832">
    <property type="entry name" value="Mn/Fe_SOD_C"/>
</dbReference>
<keyword evidence="5" id="KW-0560">Oxidoreductase</keyword>
<evidence type="ECO:0000256" key="9">
    <source>
        <dbReference type="SAM" id="SignalP"/>
    </source>
</evidence>
<evidence type="ECO:0000256" key="5">
    <source>
        <dbReference type="ARBA" id="ARBA00023002"/>
    </source>
</evidence>
<dbReference type="SUPFAM" id="SSF54719">
    <property type="entry name" value="Fe,Mn superoxide dismutase (SOD), C-terminal domain"/>
    <property type="match status" value="1"/>
</dbReference>
<protein>
    <recommendedName>
        <fullName evidence="3">superoxide dismutase</fullName>
        <ecNumber evidence="3">1.15.1.1</ecNumber>
    </recommendedName>
</protein>
<evidence type="ECO:0000256" key="8">
    <source>
        <dbReference type="SAM" id="MobiDB-lite"/>
    </source>
</evidence>
<dbReference type="PRINTS" id="PR01703">
    <property type="entry name" value="MNSODISMTASE"/>
</dbReference>
<dbReference type="InterPro" id="IPR036314">
    <property type="entry name" value="SOD_C_sf"/>
</dbReference>
<dbReference type="Gene3D" id="3.55.40.20">
    <property type="entry name" value="Iron/manganese superoxide dismutase, C-terminal domain"/>
    <property type="match status" value="1"/>
</dbReference>
<dbReference type="GO" id="GO:0046872">
    <property type="term" value="F:metal ion binding"/>
    <property type="evidence" value="ECO:0007669"/>
    <property type="project" value="UniProtKB-KW"/>
</dbReference>
<evidence type="ECO:0000256" key="2">
    <source>
        <dbReference type="ARBA" id="ARBA00008714"/>
    </source>
</evidence>
<feature type="signal peptide" evidence="9">
    <location>
        <begin position="1"/>
        <end position="22"/>
    </location>
</feature>
<dbReference type="Proteomes" id="UP001054837">
    <property type="component" value="Unassembled WGS sequence"/>
</dbReference>
<evidence type="ECO:0000256" key="7">
    <source>
        <dbReference type="ARBA" id="ARBA00049204"/>
    </source>
</evidence>
<dbReference type="Pfam" id="PF00081">
    <property type="entry name" value="Sod_Fe_N"/>
    <property type="match status" value="1"/>
</dbReference>
<dbReference type="Gene3D" id="1.10.287.990">
    <property type="entry name" value="Fe,Mn superoxide dismutase (SOD) domain"/>
    <property type="match status" value="1"/>
</dbReference>
<feature type="compositionally biased region" description="Polar residues" evidence="8">
    <location>
        <begin position="307"/>
        <end position="320"/>
    </location>
</feature>
<comment type="similarity">
    <text evidence="2">Belongs to the iron/manganese superoxide dismutase family.</text>
</comment>
<reference evidence="12 13" key="1">
    <citation type="submission" date="2021-06" db="EMBL/GenBank/DDBJ databases">
        <title>Caerostris darwini draft genome.</title>
        <authorList>
            <person name="Kono N."/>
            <person name="Arakawa K."/>
        </authorList>
    </citation>
    <scope>NUCLEOTIDE SEQUENCE [LARGE SCALE GENOMIC DNA]</scope>
</reference>
<proteinExistence type="inferred from homology"/>
<keyword evidence="4" id="KW-0479">Metal-binding</keyword>
<dbReference type="InterPro" id="IPR019831">
    <property type="entry name" value="Mn/Fe_SOD_N"/>
</dbReference>
<dbReference type="SUPFAM" id="SSF46609">
    <property type="entry name" value="Fe,Mn superoxide dismutase (SOD), N-terminal domain"/>
    <property type="match status" value="1"/>
</dbReference>
<evidence type="ECO:0000256" key="6">
    <source>
        <dbReference type="ARBA" id="ARBA00023211"/>
    </source>
</evidence>
<dbReference type="InterPro" id="IPR001189">
    <property type="entry name" value="Mn/Fe_SOD"/>
</dbReference>
<feature type="domain" description="Manganese/iron superoxide dismutase C-terminal" evidence="11">
    <location>
        <begin position="144"/>
        <end position="214"/>
    </location>
</feature>
<dbReference type="InterPro" id="IPR036324">
    <property type="entry name" value="Mn/Fe_SOD_N_sf"/>
</dbReference>
<feature type="region of interest" description="Disordered" evidence="8">
    <location>
        <begin position="296"/>
        <end position="320"/>
    </location>
</feature>
<feature type="region of interest" description="Disordered" evidence="8">
    <location>
        <begin position="238"/>
        <end position="268"/>
    </location>
</feature>
<name>A0AAV4R7P3_9ARAC</name>
<evidence type="ECO:0000259" key="11">
    <source>
        <dbReference type="Pfam" id="PF02777"/>
    </source>
</evidence>
<evidence type="ECO:0000256" key="4">
    <source>
        <dbReference type="ARBA" id="ARBA00022723"/>
    </source>
</evidence>
<evidence type="ECO:0000256" key="3">
    <source>
        <dbReference type="ARBA" id="ARBA00012682"/>
    </source>
</evidence>
<accession>A0AAV4R7P3</accession>
<dbReference type="EMBL" id="BPLQ01005803">
    <property type="protein sequence ID" value="GIY17392.1"/>
    <property type="molecule type" value="Genomic_DNA"/>
</dbReference>
<dbReference type="EC" id="1.15.1.1" evidence="3"/>